<evidence type="ECO:0000256" key="1">
    <source>
        <dbReference type="ARBA" id="ARBA00006432"/>
    </source>
</evidence>
<dbReference type="PANTHER" id="PTHR43201">
    <property type="entry name" value="ACYL-COA SYNTHETASE"/>
    <property type="match status" value="1"/>
</dbReference>
<dbReference type="GO" id="GO:0008756">
    <property type="term" value="F:o-succinylbenzoate-CoA ligase activity"/>
    <property type="evidence" value="ECO:0007669"/>
    <property type="project" value="UniProtKB-EC"/>
</dbReference>
<dbReference type="Gene3D" id="3.40.50.12780">
    <property type="entry name" value="N-terminal domain of ligase-like"/>
    <property type="match status" value="1"/>
</dbReference>
<dbReference type="PANTHER" id="PTHR43201:SF5">
    <property type="entry name" value="MEDIUM-CHAIN ACYL-COA LIGASE ACSF2, MITOCHONDRIAL"/>
    <property type="match status" value="1"/>
</dbReference>
<evidence type="ECO:0000313" key="5">
    <source>
        <dbReference type="Proteomes" id="UP001257659"/>
    </source>
</evidence>
<keyword evidence="5" id="KW-1185">Reference proteome</keyword>
<dbReference type="Gene3D" id="3.30.300.30">
    <property type="match status" value="1"/>
</dbReference>
<dbReference type="InterPro" id="IPR045851">
    <property type="entry name" value="AMP-bd_C_sf"/>
</dbReference>
<dbReference type="Pfam" id="PF00501">
    <property type="entry name" value="AMP-binding"/>
    <property type="match status" value="1"/>
</dbReference>
<dbReference type="EMBL" id="JAVDQA010000003">
    <property type="protein sequence ID" value="MDR6300909.1"/>
    <property type="molecule type" value="Genomic_DNA"/>
</dbReference>
<keyword evidence="2 4" id="KW-0436">Ligase</keyword>
<dbReference type="SUPFAM" id="SSF56801">
    <property type="entry name" value="Acetyl-CoA synthetase-like"/>
    <property type="match status" value="1"/>
</dbReference>
<protein>
    <submittedName>
        <fullName evidence="4">O-succinylbenzoic acid--CoA ligase</fullName>
        <ecNumber evidence="4">6.2.1.26</ecNumber>
    </submittedName>
</protein>
<accession>A0ABU1K5P4</accession>
<dbReference type="EC" id="6.2.1.26" evidence="4"/>
<evidence type="ECO:0000259" key="3">
    <source>
        <dbReference type="Pfam" id="PF00501"/>
    </source>
</evidence>
<comment type="similarity">
    <text evidence="1">Belongs to the ATP-dependent AMP-binding enzyme family.</text>
</comment>
<proteinExistence type="inferred from homology"/>
<evidence type="ECO:0000256" key="2">
    <source>
        <dbReference type="ARBA" id="ARBA00022598"/>
    </source>
</evidence>
<comment type="caution">
    <text evidence="4">The sequence shown here is derived from an EMBL/GenBank/DDBJ whole genome shotgun (WGS) entry which is preliminary data.</text>
</comment>
<evidence type="ECO:0000313" key="4">
    <source>
        <dbReference type="EMBL" id="MDR6300909.1"/>
    </source>
</evidence>
<organism evidence="4 5">
    <name type="scientific">Mesonia maritima</name>
    <dbReference type="NCBI Taxonomy" id="1793873"/>
    <lineage>
        <taxon>Bacteria</taxon>
        <taxon>Pseudomonadati</taxon>
        <taxon>Bacteroidota</taxon>
        <taxon>Flavobacteriia</taxon>
        <taxon>Flavobacteriales</taxon>
        <taxon>Flavobacteriaceae</taxon>
        <taxon>Mesonia</taxon>
    </lineage>
</organism>
<feature type="domain" description="AMP-dependent synthetase/ligase" evidence="3">
    <location>
        <begin position="62"/>
        <end position="216"/>
    </location>
</feature>
<dbReference type="Proteomes" id="UP001257659">
    <property type="component" value="Unassembled WGS sequence"/>
</dbReference>
<gene>
    <name evidence="4" type="ORF">GGR31_001552</name>
</gene>
<reference evidence="4 5" key="1">
    <citation type="submission" date="2023-07" db="EMBL/GenBank/DDBJ databases">
        <title>Genomic Encyclopedia of Type Strains, Phase IV (KMG-IV): sequencing the most valuable type-strain genomes for metagenomic binning, comparative biology and taxonomic classification.</title>
        <authorList>
            <person name="Goeker M."/>
        </authorList>
    </citation>
    <scope>NUCLEOTIDE SEQUENCE [LARGE SCALE GENOMIC DNA]</scope>
    <source>
        <strain evidence="4 5">DSM 102814</strain>
    </source>
</reference>
<sequence>MSKINTEVLKIHPSFQLNKIQADAFDLVEIAKKFQEQGEPFEQEIGDFLIDWLKPEPHIFVKTSGSTGTPKEISIEKQHMVNSALATGKFFKLPEETTALLCLPVSYIAGKMMLVRAMVLGWHIDCVQPKSNPLDLLYKRYDFCAMTPFQLDNSLARLHLIKKLIVGGGAVSVHLKKLVQGINTKIYETYGMTETVTHIAARKVNSKKNKKKKGPIPFKVLANISVSVDKRNCLVIKAPQISNGTIVTNDVVELLSYKKFILKGRYDNVINSGGIKIHPEQVEKKLQKIILQRFFITSLPDDALGEKVILFIEAAFSEEALAEVKALVENLKTLDKYEQPKKIYFVEKFEETHTGKINRINTLKARLA</sequence>
<name>A0ABU1K5P4_9FLAO</name>
<dbReference type="InterPro" id="IPR000873">
    <property type="entry name" value="AMP-dep_synth/lig_dom"/>
</dbReference>
<dbReference type="InterPro" id="IPR042099">
    <property type="entry name" value="ANL_N_sf"/>
</dbReference>